<keyword evidence="2" id="KW-0175">Coiled coil</keyword>
<dbReference type="InterPro" id="IPR058792">
    <property type="entry name" value="Beta-barrel_RND_2"/>
</dbReference>
<dbReference type="SUPFAM" id="SSF111369">
    <property type="entry name" value="HlyD-like secretion proteins"/>
    <property type="match status" value="1"/>
</dbReference>
<protein>
    <submittedName>
        <fullName evidence="6">Efflux RND transporter periplasmic adaptor subunit</fullName>
    </submittedName>
</protein>
<comment type="similarity">
    <text evidence="1">Belongs to the membrane fusion protein (MFP) (TC 8.A.1) family.</text>
</comment>
<dbReference type="Pfam" id="PF25989">
    <property type="entry name" value="YknX_C"/>
    <property type="match status" value="1"/>
</dbReference>
<organism evidence="6 7">
    <name type="scientific">Aminipila terrae</name>
    <dbReference type="NCBI Taxonomy" id="2697030"/>
    <lineage>
        <taxon>Bacteria</taxon>
        <taxon>Bacillati</taxon>
        <taxon>Bacillota</taxon>
        <taxon>Clostridia</taxon>
        <taxon>Peptostreptococcales</taxon>
        <taxon>Anaerovoracaceae</taxon>
        <taxon>Aminipila</taxon>
    </lineage>
</organism>
<dbReference type="FunFam" id="2.40.30.170:FF:000010">
    <property type="entry name" value="Efflux RND transporter periplasmic adaptor subunit"/>
    <property type="match status" value="1"/>
</dbReference>
<evidence type="ECO:0000259" key="3">
    <source>
        <dbReference type="Pfam" id="PF25881"/>
    </source>
</evidence>
<dbReference type="PANTHER" id="PTHR30469">
    <property type="entry name" value="MULTIDRUG RESISTANCE PROTEIN MDTA"/>
    <property type="match status" value="1"/>
</dbReference>
<gene>
    <name evidence="6" type="ORF">Ami3637_08115</name>
</gene>
<dbReference type="Gene3D" id="1.10.287.470">
    <property type="entry name" value="Helix hairpin bin"/>
    <property type="match status" value="1"/>
</dbReference>
<evidence type="ECO:0000256" key="2">
    <source>
        <dbReference type="SAM" id="Coils"/>
    </source>
</evidence>
<dbReference type="Gene3D" id="2.40.420.20">
    <property type="match status" value="1"/>
</dbReference>
<sequence>MKGTIIKYKWAIVVIAITLIIFIINGAGNIKGEAMTVPKEQAVLVQKVLSAEKTQLLELTGTLEARDNIIITSKYGGKVNNVLVENGQNVHTNQNLILMEATQQQNALIQAQNALAKANANLNYIQKNYERMKNLYDAEVISQNDMDNAELSYQVAKADVNSAQAIYSNAQDAVKDTEVSSRIKGTVADCNIKSGQMVQAGTPLMTVQDLSHIYLVVNVNQDDISKIALGEKVNVSVDAFSAKTFNGTVEIINPVANTASRSFEVKMVVENTQSLLKPGMFAKVQIEFAPPKRAITVPQSAVSGKDGLYYVFVANDHKAEKRSVGLGDTMGQEVEVKSGLAESEKLIISNVNKLKDGDTIRISKTK</sequence>
<feature type="domain" description="YbhG-like alpha-helical hairpin" evidence="3">
    <location>
        <begin position="88"/>
        <end position="180"/>
    </location>
</feature>
<proteinExistence type="inferred from homology"/>
<dbReference type="KEGG" id="amic:Ami3637_08115"/>
<feature type="domain" description="CusB-like beta-barrel" evidence="4">
    <location>
        <begin position="214"/>
        <end position="286"/>
    </location>
</feature>
<dbReference type="RefSeq" id="WP_162362141.1">
    <property type="nucleotide sequence ID" value="NZ_CP047591.1"/>
</dbReference>
<dbReference type="InterPro" id="IPR058637">
    <property type="entry name" value="YknX-like_C"/>
</dbReference>
<dbReference type="NCBIfam" id="TIGR01730">
    <property type="entry name" value="RND_mfp"/>
    <property type="match status" value="1"/>
</dbReference>
<feature type="coiled-coil region" evidence="2">
    <location>
        <begin position="99"/>
        <end position="135"/>
    </location>
</feature>
<dbReference type="InterPro" id="IPR006143">
    <property type="entry name" value="RND_pump_MFP"/>
</dbReference>
<dbReference type="GO" id="GO:0015562">
    <property type="term" value="F:efflux transmembrane transporter activity"/>
    <property type="evidence" value="ECO:0007669"/>
    <property type="project" value="TreeGrafter"/>
</dbReference>
<reference evidence="6 7" key="1">
    <citation type="submission" date="2020-01" db="EMBL/GenBank/DDBJ databases">
        <title>Genomic analysis of Aminipila sp. CBA3637.</title>
        <authorList>
            <person name="Kim Y.B."/>
            <person name="Roh S.W."/>
        </authorList>
    </citation>
    <scope>NUCLEOTIDE SEQUENCE [LARGE SCALE GENOMIC DNA]</scope>
    <source>
        <strain evidence="6 7">CBA3637</strain>
    </source>
</reference>
<dbReference type="GO" id="GO:1990281">
    <property type="term" value="C:efflux pump complex"/>
    <property type="evidence" value="ECO:0007669"/>
    <property type="project" value="TreeGrafter"/>
</dbReference>
<keyword evidence="7" id="KW-1185">Reference proteome</keyword>
<dbReference type="InterPro" id="IPR059052">
    <property type="entry name" value="HH_YbhG-like"/>
</dbReference>
<dbReference type="Proteomes" id="UP000463883">
    <property type="component" value="Chromosome"/>
</dbReference>
<dbReference type="EMBL" id="CP047591">
    <property type="protein sequence ID" value="QHI72371.1"/>
    <property type="molecule type" value="Genomic_DNA"/>
</dbReference>
<feature type="domain" description="YknX-like C-terminal permuted SH3-like" evidence="5">
    <location>
        <begin position="294"/>
        <end position="361"/>
    </location>
</feature>
<accession>A0A6P1MEX8</accession>
<dbReference type="Gene3D" id="2.40.50.100">
    <property type="match status" value="1"/>
</dbReference>
<dbReference type="AlphaFoldDB" id="A0A6P1MEX8"/>
<evidence type="ECO:0000313" key="6">
    <source>
        <dbReference type="EMBL" id="QHI72371.1"/>
    </source>
</evidence>
<evidence type="ECO:0000313" key="7">
    <source>
        <dbReference type="Proteomes" id="UP000463883"/>
    </source>
</evidence>
<evidence type="ECO:0000259" key="4">
    <source>
        <dbReference type="Pfam" id="PF25954"/>
    </source>
</evidence>
<name>A0A6P1MEX8_9FIRM</name>
<dbReference type="Pfam" id="PF25954">
    <property type="entry name" value="Beta-barrel_RND_2"/>
    <property type="match status" value="1"/>
</dbReference>
<dbReference type="Pfam" id="PF25881">
    <property type="entry name" value="HH_YBHG"/>
    <property type="match status" value="1"/>
</dbReference>
<evidence type="ECO:0000259" key="5">
    <source>
        <dbReference type="Pfam" id="PF25989"/>
    </source>
</evidence>
<evidence type="ECO:0000256" key="1">
    <source>
        <dbReference type="ARBA" id="ARBA00009477"/>
    </source>
</evidence>
<dbReference type="Gene3D" id="2.40.30.170">
    <property type="match status" value="1"/>
</dbReference>